<dbReference type="GeneID" id="7830629"/>
<protein>
    <submittedName>
        <fullName evidence="3">Endo-1,4-beta-xylanase xylA, putative</fullName>
    </submittedName>
</protein>
<feature type="compositionally biased region" description="Basic and acidic residues" evidence="2">
    <location>
        <begin position="251"/>
        <end position="261"/>
    </location>
</feature>
<keyword evidence="1" id="KW-0175">Coiled coil</keyword>
<dbReference type="AlphaFoldDB" id="I7M4D0"/>
<proteinExistence type="predicted"/>
<evidence type="ECO:0000256" key="1">
    <source>
        <dbReference type="SAM" id="Coils"/>
    </source>
</evidence>
<dbReference type="RefSeq" id="XP_001026489.1">
    <property type="nucleotide sequence ID" value="XM_001026489.2"/>
</dbReference>
<accession>I7M4D0</accession>
<organism evidence="3 4">
    <name type="scientific">Tetrahymena thermophila (strain SB210)</name>
    <dbReference type="NCBI Taxonomy" id="312017"/>
    <lineage>
        <taxon>Eukaryota</taxon>
        <taxon>Sar</taxon>
        <taxon>Alveolata</taxon>
        <taxon>Ciliophora</taxon>
        <taxon>Intramacronucleata</taxon>
        <taxon>Oligohymenophorea</taxon>
        <taxon>Hymenostomatida</taxon>
        <taxon>Tetrahymenina</taxon>
        <taxon>Tetrahymenidae</taxon>
        <taxon>Tetrahymena</taxon>
    </lineage>
</organism>
<dbReference type="InParanoid" id="I7M4D0"/>
<dbReference type="EMBL" id="GG662299">
    <property type="protein sequence ID" value="EAS06244.1"/>
    <property type="molecule type" value="Genomic_DNA"/>
</dbReference>
<evidence type="ECO:0000313" key="3">
    <source>
        <dbReference type="EMBL" id="EAS06244.1"/>
    </source>
</evidence>
<gene>
    <name evidence="3" type="ORF">TTHERM_00327260</name>
</gene>
<name>I7M4D0_TETTS</name>
<feature type="region of interest" description="Disordered" evidence="2">
    <location>
        <begin position="141"/>
        <end position="161"/>
    </location>
</feature>
<dbReference type="HOGENOM" id="CLU_1067429_0_0_1"/>
<dbReference type="KEGG" id="tet:TTHERM_00327260"/>
<sequence>MGSCAGKSQKSKNVKGSNQNEQDLKPHQQVGNEAMPAYISEIQKNEEKTNNQKIDSPNNQAQFNNKESTNQQEVAKIQEDKGVDITENKESYQVECQKMLNQAENQQDEEEKTEAVKCKNNIHNLDQQSTYFTSHLNELTSKKDCQSSETSTNNRPKRPTKVDTYQVGLVVQIFEPTQNSMEDVFSINEVDEEVEEDSQENLTDENEENIAQKNQHFQNLKEDNNQFKIFNTIQQRNPNDVLSSLSNSKLSHSEIQNEHLE</sequence>
<feature type="compositionally biased region" description="Polar residues" evidence="2">
    <location>
        <begin position="51"/>
        <end position="73"/>
    </location>
</feature>
<dbReference type="Proteomes" id="UP000009168">
    <property type="component" value="Unassembled WGS sequence"/>
</dbReference>
<feature type="region of interest" description="Disordered" evidence="2">
    <location>
        <begin position="239"/>
        <end position="261"/>
    </location>
</feature>
<evidence type="ECO:0000313" key="4">
    <source>
        <dbReference type="Proteomes" id="UP000009168"/>
    </source>
</evidence>
<evidence type="ECO:0000256" key="2">
    <source>
        <dbReference type="SAM" id="MobiDB-lite"/>
    </source>
</evidence>
<reference evidence="4" key="1">
    <citation type="journal article" date="2006" name="PLoS Biol.">
        <title>Macronuclear genome sequence of the ciliate Tetrahymena thermophila, a model eukaryote.</title>
        <authorList>
            <person name="Eisen J.A."/>
            <person name="Coyne R.S."/>
            <person name="Wu M."/>
            <person name="Wu D."/>
            <person name="Thiagarajan M."/>
            <person name="Wortman J.R."/>
            <person name="Badger J.H."/>
            <person name="Ren Q."/>
            <person name="Amedeo P."/>
            <person name="Jones K.M."/>
            <person name="Tallon L.J."/>
            <person name="Delcher A.L."/>
            <person name="Salzberg S.L."/>
            <person name="Silva J.C."/>
            <person name="Haas B.J."/>
            <person name="Majoros W.H."/>
            <person name="Farzad M."/>
            <person name="Carlton J.M."/>
            <person name="Smith R.K. Jr."/>
            <person name="Garg J."/>
            <person name="Pearlman R.E."/>
            <person name="Karrer K.M."/>
            <person name="Sun L."/>
            <person name="Manning G."/>
            <person name="Elde N.C."/>
            <person name="Turkewitz A.P."/>
            <person name="Asai D.J."/>
            <person name="Wilkes D.E."/>
            <person name="Wang Y."/>
            <person name="Cai H."/>
            <person name="Collins K."/>
            <person name="Stewart B.A."/>
            <person name="Lee S.R."/>
            <person name="Wilamowska K."/>
            <person name="Weinberg Z."/>
            <person name="Ruzzo W.L."/>
            <person name="Wloga D."/>
            <person name="Gaertig J."/>
            <person name="Frankel J."/>
            <person name="Tsao C.-C."/>
            <person name="Gorovsky M.A."/>
            <person name="Keeling P.J."/>
            <person name="Waller R.F."/>
            <person name="Patron N.J."/>
            <person name="Cherry J.M."/>
            <person name="Stover N.A."/>
            <person name="Krieger C.J."/>
            <person name="del Toro C."/>
            <person name="Ryder H.F."/>
            <person name="Williamson S.C."/>
            <person name="Barbeau R.A."/>
            <person name="Hamilton E.P."/>
            <person name="Orias E."/>
        </authorList>
    </citation>
    <scope>NUCLEOTIDE SEQUENCE [LARGE SCALE GENOMIC DNA]</scope>
    <source>
        <strain evidence="4">SB210</strain>
    </source>
</reference>
<keyword evidence="4" id="KW-1185">Reference proteome</keyword>
<feature type="coiled-coil region" evidence="1">
    <location>
        <begin position="89"/>
        <end position="116"/>
    </location>
</feature>
<feature type="region of interest" description="Disordered" evidence="2">
    <location>
        <begin position="1"/>
        <end position="83"/>
    </location>
</feature>